<gene>
    <name evidence="1" type="ORF">UPYG_G00338740</name>
</gene>
<dbReference type="AlphaFoldDB" id="A0ABD0W0Q0"/>
<evidence type="ECO:0000313" key="1">
    <source>
        <dbReference type="EMBL" id="KAL0962333.1"/>
    </source>
</evidence>
<comment type="caution">
    <text evidence="1">The sequence shown here is derived from an EMBL/GenBank/DDBJ whole genome shotgun (WGS) entry which is preliminary data.</text>
</comment>
<accession>A0ABD0W0Q0</accession>
<name>A0ABD0W0Q0_UMBPY</name>
<proteinExistence type="predicted"/>
<organism evidence="1 2">
    <name type="scientific">Umbra pygmaea</name>
    <name type="common">Eastern mudminnow</name>
    <dbReference type="NCBI Taxonomy" id="75934"/>
    <lineage>
        <taxon>Eukaryota</taxon>
        <taxon>Metazoa</taxon>
        <taxon>Chordata</taxon>
        <taxon>Craniata</taxon>
        <taxon>Vertebrata</taxon>
        <taxon>Euteleostomi</taxon>
        <taxon>Actinopterygii</taxon>
        <taxon>Neopterygii</taxon>
        <taxon>Teleostei</taxon>
        <taxon>Protacanthopterygii</taxon>
        <taxon>Esociformes</taxon>
        <taxon>Umbridae</taxon>
        <taxon>Umbra</taxon>
    </lineage>
</organism>
<sequence length="75" mass="8339">MTCFLWSDVTDHILEDDLLYSADEGNSSSDSISKQSRTKGSFLHFECSTTSHSTTYWTIAPTCPSPCSTPWRSSP</sequence>
<dbReference type="EMBL" id="JAGEUA010000011">
    <property type="protein sequence ID" value="KAL0962333.1"/>
    <property type="molecule type" value="Genomic_DNA"/>
</dbReference>
<dbReference type="Proteomes" id="UP001557470">
    <property type="component" value="Unassembled WGS sequence"/>
</dbReference>
<protein>
    <submittedName>
        <fullName evidence="1">Uncharacterized protein</fullName>
    </submittedName>
</protein>
<keyword evidence="2" id="KW-1185">Reference proteome</keyword>
<reference evidence="1 2" key="1">
    <citation type="submission" date="2024-06" db="EMBL/GenBank/DDBJ databases">
        <authorList>
            <person name="Pan Q."/>
            <person name="Wen M."/>
            <person name="Jouanno E."/>
            <person name="Zahm M."/>
            <person name="Klopp C."/>
            <person name="Cabau C."/>
            <person name="Louis A."/>
            <person name="Berthelot C."/>
            <person name="Parey E."/>
            <person name="Roest Crollius H."/>
            <person name="Montfort J."/>
            <person name="Robinson-Rechavi M."/>
            <person name="Bouchez O."/>
            <person name="Lampietro C."/>
            <person name="Lopez Roques C."/>
            <person name="Donnadieu C."/>
            <person name="Postlethwait J."/>
            <person name="Bobe J."/>
            <person name="Verreycken H."/>
            <person name="Guiguen Y."/>
        </authorList>
    </citation>
    <scope>NUCLEOTIDE SEQUENCE [LARGE SCALE GENOMIC DNA]</scope>
    <source>
        <strain evidence="1">Up_M1</strain>
        <tissue evidence="1">Testis</tissue>
    </source>
</reference>
<evidence type="ECO:0000313" key="2">
    <source>
        <dbReference type="Proteomes" id="UP001557470"/>
    </source>
</evidence>